<reference evidence="2 3" key="1">
    <citation type="journal article" date="2014" name="Proc. Natl. Acad. Sci. U.S.A.">
        <title>Trajectory and genomic determinants of fungal-pathogen speciation and host adaptation.</title>
        <authorList>
            <person name="Hu X."/>
            <person name="Xiao G."/>
            <person name="Zheng P."/>
            <person name="Shang Y."/>
            <person name="Su Y."/>
            <person name="Zhang X."/>
            <person name="Liu X."/>
            <person name="Zhan S."/>
            <person name="St Leger R.J."/>
            <person name="Wang C."/>
        </authorList>
    </citation>
    <scope>NUCLEOTIDE SEQUENCE [LARGE SCALE GENOMIC DNA]</scope>
    <source>
        <strain evidence="2 3">ARSEF 977</strain>
    </source>
</reference>
<sequence length="284" mass="32623">MKYCFFLFALLCHVVRVLAGGLHGCMERVLAYQAYVLDEFNDPKDRSIGFSCTRWDNKNRACTGKWQACAGSAANGRCNYDEFLNLLKSKKRAPVSGWAVYKRGTKRLDVEETSKYCFQQFKGNVPEIPVYRVIKGERGDFNSYTRRLAETVDNIYANYGSTKKSSQYKFEDFDNTRDRIAVLRTADQNRFLIPRARKYFGNQIELQIVDLGEDPIRPGKRLTALDFKETALAAKKAGVQDYTTRLGNFAKSFYSTGDARQHLAVRRSYRKVADRSRSCRAYSE</sequence>
<feature type="signal peptide" evidence="1">
    <location>
        <begin position="1"/>
        <end position="19"/>
    </location>
</feature>
<feature type="chain" id="PRO_5002102993" evidence="1">
    <location>
        <begin position="20"/>
        <end position="284"/>
    </location>
</feature>
<dbReference type="AlphaFoldDB" id="A0A0B4G7Q7"/>
<dbReference type="HOGENOM" id="CLU_081362_0_0_1"/>
<evidence type="ECO:0000313" key="2">
    <source>
        <dbReference type="EMBL" id="KID82720.1"/>
    </source>
</evidence>
<proteinExistence type="predicted"/>
<accession>A0A0B4G7Q7</accession>
<keyword evidence="3" id="KW-1185">Reference proteome</keyword>
<comment type="caution">
    <text evidence="2">The sequence shown here is derived from an EMBL/GenBank/DDBJ whole genome shotgun (WGS) entry which is preliminary data.</text>
</comment>
<name>A0A0B4G7Q7_METGA</name>
<organism evidence="2 3">
    <name type="scientific">Metarhizium guizhouense (strain ARSEF 977)</name>
    <dbReference type="NCBI Taxonomy" id="1276136"/>
    <lineage>
        <taxon>Eukaryota</taxon>
        <taxon>Fungi</taxon>
        <taxon>Dikarya</taxon>
        <taxon>Ascomycota</taxon>
        <taxon>Pezizomycotina</taxon>
        <taxon>Sordariomycetes</taxon>
        <taxon>Hypocreomycetidae</taxon>
        <taxon>Hypocreales</taxon>
        <taxon>Clavicipitaceae</taxon>
        <taxon>Metarhizium</taxon>
    </lineage>
</organism>
<evidence type="ECO:0000313" key="3">
    <source>
        <dbReference type="Proteomes" id="UP000031192"/>
    </source>
</evidence>
<dbReference type="EMBL" id="AZNH01000076">
    <property type="protein sequence ID" value="KID82720.1"/>
    <property type="molecule type" value="Genomic_DNA"/>
</dbReference>
<evidence type="ECO:0000256" key="1">
    <source>
        <dbReference type="SAM" id="SignalP"/>
    </source>
</evidence>
<protein>
    <submittedName>
        <fullName evidence="2">Uncharacterized protein</fullName>
    </submittedName>
</protein>
<dbReference type="Proteomes" id="UP000031192">
    <property type="component" value="Unassembled WGS sequence"/>
</dbReference>
<gene>
    <name evidence="2" type="ORF">MGU_09952</name>
</gene>
<keyword evidence="1" id="KW-0732">Signal</keyword>